<feature type="compositionally biased region" description="Gly residues" evidence="1">
    <location>
        <begin position="1"/>
        <end position="10"/>
    </location>
</feature>
<feature type="compositionally biased region" description="Basic and acidic residues" evidence="1">
    <location>
        <begin position="80"/>
        <end position="93"/>
    </location>
</feature>
<protein>
    <submittedName>
        <fullName evidence="2">(wild Malaysian banana) hypothetical protein</fullName>
    </submittedName>
</protein>
<accession>A0A8D7FDV3</accession>
<gene>
    <name evidence="2" type="ORF">GSMUA_100910.1</name>
</gene>
<feature type="non-terminal residue" evidence="2">
    <location>
        <position position="1"/>
    </location>
</feature>
<name>A0A8D7FDV3_MUSAM</name>
<feature type="region of interest" description="Disordered" evidence="1">
    <location>
        <begin position="78"/>
        <end position="113"/>
    </location>
</feature>
<feature type="region of interest" description="Disordered" evidence="1">
    <location>
        <begin position="1"/>
        <end position="24"/>
    </location>
</feature>
<dbReference type="AlphaFoldDB" id="A0A8D7FDV3"/>
<proteinExistence type="predicted"/>
<feature type="compositionally biased region" description="Basic and acidic residues" evidence="1">
    <location>
        <begin position="102"/>
        <end position="113"/>
    </location>
</feature>
<reference evidence="2" key="1">
    <citation type="submission" date="2021-03" db="EMBL/GenBank/DDBJ databases">
        <authorList>
            <consortium name="Genoscope - CEA"/>
            <person name="William W."/>
        </authorList>
    </citation>
    <scope>NUCLEOTIDE SEQUENCE</scope>
    <source>
        <strain evidence="2">Doubled-haploid Pahang</strain>
    </source>
</reference>
<evidence type="ECO:0000313" key="2">
    <source>
        <dbReference type="EMBL" id="CAG1852310.1"/>
    </source>
</evidence>
<organism evidence="2">
    <name type="scientific">Musa acuminata subsp. malaccensis</name>
    <name type="common">Wild banana</name>
    <name type="synonym">Musa malaccensis</name>
    <dbReference type="NCBI Taxonomy" id="214687"/>
    <lineage>
        <taxon>Eukaryota</taxon>
        <taxon>Viridiplantae</taxon>
        <taxon>Streptophyta</taxon>
        <taxon>Embryophyta</taxon>
        <taxon>Tracheophyta</taxon>
        <taxon>Spermatophyta</taxon>
        <taxon>Magnoliopsida</taxon>
        <taxon>Liliopsida</taxon>
        <taxon>Zingiberales</taxon>
        <taxon>Musaceae</taxon>
        <taxon>Musa</taxon>
    </lineage>
</organism>
<sequence length="113" mass="11791">SLVAVGGGGEGEVEADAAQARETHGTLVVDPGEVAGDDLEAFADDHPVLVGLGDPRHGAHAIAAPDSRNGHMARQVRSAGYDHLRHPLARQDRCGSPYPDGGDDRQKNEKASH</sequence>
<dbReference type="EMBL" id="HG996476">
    <property type="protein sequence ID" value="CAG1852310.1"/>
    <property type="molecule type" value="Genomic_DNA"/>
</dbReference>
<evidence type="ECO:0000256" key="1">
    <source>
        <dbReference type="SAM" id="MobiDB-lite"/>
    </source>
</evidence>
<feature type="non-terminal residue" evidence="2">
    <location>
        <position position="113"/>
    </location>
</feature>